<feature type="compositionally biased region" description="Basic and acidic residues" evidence="1">
    <location>
        <begin position="239"/>
        <end position="254"/>
    </location>
</feature>
<feature type="region of interest" description="Disordered" evidence="1">
    <location>
        <begin position="151"/>
        <end position="176"/>
    </location>
</feature>
<evidence type="ECO:0000313" key="3">
    <source>
        <dbReference type="EMBL" id="QNS09063.1"/>
    </source>
</evidence>
<proteinExistence type="predicted"/>
<gene>
    <name evidence="3" type="ORF">IAG42_32775</name>
</gene>
<dbReference type="Proteomes" id="UP000516428">
    <property type="component" value="Chromosome"/>
</dbReference>
<dbReference type="SUPFAM" id="SSF89392">
    <property type="entry name" value="Prokaryotic lipoproteins and lipoprotein localization factors"/>
    <property type="match status" value="1"/>
</dbReference>
<sequence>MGAAFVCASVFAAAGPALADDASDMSAQELADAAKKELTDAKSLHVKLTERTDERELRTPSSFDLRLDEDGNCTGSLTMGTGGADGGSLDLVKRGDEVWMKPDATFWKAQVPGGAGELAAQLFDGRYVHGTTDDPMLDGLSDVCDLDSFRGELENGSGGSGPDHLTKGDETTVRGTDVVPLTGREHGKDFTLYVASDEPHQLVRATVKGTDESVTMTLTDYGKPVPDETPSADQSVDISKLRDMAPDETPRAGA</sequence>
<accession>A0A7H1BK08</accession>
<keyword evidence="2" id="KW-0732">Signal</keyword>
<dbReference type="InterPro" id="IPR029046">
    <property type="entry name" value="LolA/LolB/LppX"/>
</dbReference>
<dbReference type="EMBL" id="CP061281">
    <property type="protein sequence ID" value="QNS09063.1"/>
    <property type="molecule type" value="Genomic_DNA"/>
</dbReference>
<organism evidence="3 4">
    <name type="scientific">Streptomyces xanthii</name>
    <dbReference type="NCBI Taxonomy" id="2768069"/>
    <lineage>
        <taxon>Bacteria</taxon>
        <taxon>Bacillati</taxon>
        <taxon>Actinomycetota</taxon>
        <taxon>Actinomycetes</taxon>
        <taxon>Kitasatosporales</taxon>
        <taxon>Streptomycetaceae</taxon>
        <taxon>Streptomyces</taxon>
    </lineage>
</organism>
<name>A0A7H1BK08_9ACTN</name>
<protein>
    <recommendedName>
        <fullName evidence="5">Lipoprotein</fullName>
    </recommendedName>
</protein>
<evidence type="ECO:0000256" key="1">
    <source>
        <dbReference type="SAM" id="MobiDB-lite"/>
    </source>
</evidence>
<evidence type="ECO:0000256" key="2">
    <source>
        <dbReference type="SAM" id="SignalP"/>
    </source>
</evidence>
<reference evidence="3 4" key="1">
    <citation type="submission" date="2020-09" db="EMBL/GenBank/DDBJ databases">
        <title>A novel species.</title>
        <authorList>
            <person name="Gao J."/>
        </authorList>
    </citation>
    <scope>NUCLEOTIDE SEQUENCE [LARGE SCALE GENOMIC DNA]</scope>
    <source>
        <strain evidence="3 4">CRXT-Y-14</strain>
    </source>
</reference>
<evidence type="ECO:0000313" key="4">
    <source>
        <dbReference type="Proteomes" id="UP000516428"/>
    </source>
</evidence>
<feature type="signal peptide" evidence="2">
    <location>
        <begin position="1"/>
        <end position="19"/>
    </location>
</feature>
<dbReference type="AlphaFoldDB" id="A0A7H1BK08"/>
<evidence type="ECO:0008006" key="5">
    <source>
        <dbReference type="Google" id="ProtNLM"/>
    </source>
</evidence>
<dbReference type="Gene3D" id="2.50.20.20">
    <property type="match status" value="1"/>
</dbReference>
<feature type="region of interest" description="Disordered" evidence="1">
    <location>
        <begin position="218"/>
        <end position="254"/>
    </location>
</feature>
<dbReference type="KEGG" id="sxn:IAG42_32775"/>
<feature type="chain" id="PRO_5028839815" description="Lipoprotein" evidence="2">
    <location>
        <begin position="20"/>
        <end position="254"/>
    </location>
</feature>
<keyword evidence="4" id="KW-1185">Reference proteome</keyword>